<dbReference type="AlphaFoldDB" id="A0A915HZ07"/>
<accession>A0A915HZ07</accession>
<name>A0A915HZ07_ROMCU</name>
<organism evidence="6 7">
    <name type="scientific">Romanomermis culicivorax</name>
    <name type="common">Nematode worm</name>
    <dbReference type="NCBI Taxonomy" id="13658"/>
    <lineage>
        <taxon>Eukaryota</taxon>
        <taxon>Metazoa</taxon>
        <taxon>Ecdysozoa</taxon>
        <taxon>Nematoda</taxon>
        <taxon>Enoplea</taxon>
        <taxon>Dorylaimia</taxon>
        <taxon>Mermithida</taxon>
        <taxon>Mermithoidea</taxon>
        <taxon>Mermithidae</taxon>
        <taxon>Romanomermis</taxon>
    </lineage>
</organism>
<dbReference type="Gene3D" id="3.20.20.10">
    <property type="entry name" value="Alanine racemase"/>
    <property type="match status" value="1"/>
</dbReference>
<dbReference type="OMA" id="PLEWHMI"/>
<evidence type="ECO:0000256" key="1">
    <source>
        <dbReference type="ARBA" id="ARBA00022898"/>
    </source>
</evidence>
<evidence type="ECO:0000256" key="3">
    <source>
        <dbReference type="PIRSR" id="PIRSR004848-1"/>
    </source>
</evidence>
<evidence type="ECO:0000256" key="2">
    <source>
        <dbReference type="HAMAP-Rule" id="MF_03225"/>
    </source>
</evidence>
<evidence type="ECO:0000313" key="7">
    <source>
        <dbReference type="WBParaSite" id="nRc.2.0.1.t07076-RA"/>
    </source>
</evidence>
<evidence type="ECO:0000256" key="4">
    <source>
        <dbReference type="RuleBase" id="RU004514"/>
    </source>
</evidence>
<dbReference type="PIRSF" id="PIRSF004848">
    <property type="entry name" value="YBL036c_PLPDEIII"/>
    <property type="match status" value="1"/>
</dbReference>
<feature type="modified residue" description="N6-(pyridoxal phosphate)lysine" evidence="2 3">
    <location>
        <position position="38"/>
    </location>
</feature>
<comment type="function">
    <text evidence="2">Pyridoxal 5'-phosphate (PLP)-binding protein, which may be involved in intracellular homeostatic regulation of pyridoxal 5'-phosphate (PLP), the active form of vitamin B6.</text>
</comment>
<dbReference type="Proteomes" id="UP000887565">
    <property type="component" value="Unplaced"/>
</dbReference>
<dbReference type="InterPro" id="IPR001608">
    <property type="entry name" value="Ala_racemase_N"/>
</dbReference>
<keyword evidence="1 2" id="KW-0663">Pyridoxal phosphate</keyword>
<dbReference type="InterPro" id="IPR011078">
    <property type="entry name" value="PyrdxlP_homeostasis"/>
</dbReference>
<evidence type="ECO:0000259" key="5">
    <source>
        <dbReference type="Pfam" id="PF01168"/>
    </source>
</evidence>
<dbReference type="PANTHER" id="PTHR10146">
    <property type="entry name" value="PROLINE SYNTHETASE CO-TRANSCRIBED BACTERIAL HOMOLOG PROTEIN"/>
    <property type="match status" value="1"/>
</dbReference>
<dbReference type="HAMAP" id="MF_02087">
    <property type="entry name" value="PLP_homeostasis"/>
    <property type="match status" value="1"/>
</dbReference>
<comment type="similarity">
    <text evidence="2 4">Belongs to the pyridoxal phosphate-binding protein YggS/PROSC family.</text>
</comment>
<dbReference type="WBParaSite" id="nRc.2.0.1.t07076-RA">
    <property type="protein sequence ID" value="nRc.2.0.1.t07076-RA"/>
    <property type="gene ID" value="nRc.2.0.1.g07076"/>
</dbReference>
<dbReference type="PROSITE" id="PS01211">
    <property type="entry name" value="UPF0001"/>
    <property type="match status" value="1"/>
</dbReference>
<dbReference type="PANTHER" id="PTHR10146:SF14">
    <property type="entry name" value="PYRIDOXAL PHOSPHATE HOMEOSTASIS PROTEIN"/>
    <property type="match status" value="1"/>
</dbReference>
<protein>
    <recommendedName>
        <fullName evidence="2">Pyridoxal phosphate homeostasis protein</fullName>
        <shortName evidence="2">PLP homeostasis protein</shortName>
    </recommendedName>
</protein>
<reference evidence="7" key="1">
    <citation type="submission" date="2022-11" db="UniProtKB">
        <authorList>
            <consortium name="WormBaseParasite"/>
        </authorList>
    </citation>
    <scope>IDENTIFICATION</scope>
</reference>
<sequence>MGEISANLMSISKQIAVLANQTEPIFKTKFPRLVAVSKTKPIRDILEAYESGQRYFGENYVQELIDKANDSIILEKCPDIRWHFIGNLQSNKVNKICSKVPNLECVETVDSSHLAELLNKALDRESKALRVFVQVNTSREDQKNGTDIDDALDLVDFIKTSCPKLNFSGFMTIGSLGQSLDQEKNDEFRILRTLREKYCVNCSVPIENVELSMGMSSDFEVAIKMGSTNVRVGSAIFGNRDLKS</sequence>
<dbReference type="SUPFAM" id="SSF51419">
    <property type="entry name" value="PLP-binding barrel"/>
    <property type="match status" value="1"/>
</dbReference>
<keyword evidence="6" id="KW-1185">Reference proteome</keyword>
<dbReference type="FunFam" id="3.20.20.10:FF:000007">
    <property type="entry name" value="Pyridoxal phosphate homeostasis protein"/>
    <property type="match status" value="1"/>
</dbReference>
<dbReference type="GO" id="GO:0030170">
    <property type="term" value="F:pyridoxal phosphate binding"/>
    <property type="evidence" value="ECO:0007669"/>
    <property type="project" value="UniProtKB-UniRule"/>
</dbReference>
<dbReference type="Pfam" id="PF01168">
    <property type="entry name" value="Ala_racemase_N"/>
    <property type="match status" value="1"/>
</dbReference>
<evidence type="ECO:0000313" key="6">
    <source>
        <dbReference type="Proteomes" id="UP000887565"/>
    </source>
</evidence>
<dbReference type="InterPro" id="IPR029066">
    <property type="entry name" value="PLP-binding_barrel"/>
</dbReference>
<dbReference type="CDD" id="cd06822">
    <property type="entry name" value="PLPDE_III_YBL036c_euk"/>
    <property type="match status" value="1"/>
</dbReference>
<feature type="domain" description="Alanine racemase N-terminal" evidence="5">
    <location>
        <begin position="32"/>
        <end position="240"/>
    </location>
</feature>
<comment type="cofactor">
    <cofactor evidence="3">
        <name>pyridoxal 5'-phosphate</name>
        <dbReference type="ChEBI" id="CHEBI:597326"/>
    </cofactor>
</comment>
<proteinExistence type="inferred from homology"/>
<dbReference type="NCBIfam" id="TIGR00044">
    <property type="entry name" value="YggS family pyridoxal phosphate-dependent enzyme"/>
    <property type="match status" value="1"/>
</dbReference>